<organism evidence="2 3">
    <name type="scientific">Symbiodinium microadriaticum</name>
    <name type="common">Dinoflagellate</name>
    <name type="synonym">Zooxanthella microadriatica</name>
    <dbReference type="NCBI Taxonomy" id="2951"/>
    <lineage>
        <taxon>Eukaryota</taxon>
        <taxon>Sar</taxon>
        <taxon>Alveolata</taxon>
        <taxon>Dinophyceae</taxon>
        <taxon>Suessiales</taxon>
        <taxon>Symbiodiniaceae</taxon>
        <taxon>Symbiodinium</taxon>
    </lineage>
</organism>
<gene>
    <name evidence="2" type="ORF">AK812_SmicGene40672</name>
</gene>
<feature type="transmembrane region" description="Helical" evidence="1">
    <location>
        <begin position="123"/>
        <end position="142"/>
    </location>
</feature>
<keyword evidence="1" id="KW-0472">Membrane</keyword>
<evidence type="ECO:0000313" key="3">
    <source>
        <dbReference type="Proteomes" id="UP000186817"/>
    </source>
</evidence>
<name>A0A1Q9C865_SYMMI</name>
<evidence type="ECO:0000256" key="1">
    <source>
        <dbReference type="SAM" id="Phobius"/>
    </source>
</evidence>
<proteinExistence type="predicted"/>
<dbReference type="AlphaFoldDB" id="A0A1Q9C865"/>
<comment type="caution">
    <text evidence="2">The sequence shown here is derived from an EMBL/GenBank/DDBJ whole genome shotgun (WGS) entry which is preliminary data.</text>
</comment>
<evidence type="ECO:0000313" key="2">
    <source>
        <dbReference type="EMBL" id="OLP79085.1"/>
    </source>
</evidence>
<dbReference type="Proteomes" id="UP000186817">
    <property type="component" value="Unassembled WGS sequence"/>
</dbReference>
<keyword evidence="1" id="KW-1133">Transmembrane helix</keyword>
<sequence>MAVTLLWTIAAKCHGKLRLIFHAVHGCSIRMAVPCALPTAFAFISLREGDCTRHFTHPLLRFLWQNVLRGNPKWVTANPTCEVWLASFRHVSCFMETEAMSQISCLIADSLKPGTLRGMSMHVALLAGTLAASLAGSFMVIFEQCSDSLLYIFRWNKAHGHNTVAKYCPDELAKLMEYKKVFAGDGMRNRPEPPGIFSTLLSSSA</sequence>
<accession>A0A1Q9C865</accession>
<dbReference type="EMBL" id="LSRX01001528">
    <property type="protein sequence ID" value="OLP79085.1"/>
    <property type="molecule type" value="Genomic_DNA"/>
</dbReference>
<keyword evidence="1" id="KW-0812">Transmembrane</keyword>
<reference evidence="2 3" key="1">
    <citation type="submission" date="2016-02" db="EMBL/GenBank/DDBJ databases">
        <title>Genome analysis of coral dinoflagellate symbionts highlights evolutionary adaptations to a symbiotic lifestyle.</title>
        <authorList>
            <person name="Aranda M."/>
            <person name="Li Y."/>
            <person name="Liew Y.J."/>
            <person name="Baumgarten S."/>
            <person name="Simakov O."/>
            <person name="Wilson M."/>
            <person name="Piel J."/>
            <person name="Ashoor H."/>
            <person name="Bougouffa S."/>
            <person name="Bajic V.B."/>
            <person name="Ryu T."/>
            <person name="Ravasi T."/>
            <person name="Bayer T."/>
            <person name="Micklem G."/>
            <person name="Kim H."/>
            <person name="Bhak J."/>
            <person name="Lajeunesse T.C."/>
            <person name="Voolstra C.R."/>
        </authorList>
    </citation>
    <scope>NUCLEOTIDE SEQUENCE [LARGE SCALE GENOMIC DNA]</scope>
    <source>
        <strain evidence="2 3">CCMP2467</strain>
    </source>
</reference>
<keyword evidence="3" id="KW-1185">Reference proteome</keyword>
<dbReference type="OrthoDB" id="10357233at2759"/>
<protein>
    <submittedName>
        <fullName evidence="2">Uncharacterized protein</fullName>
    </submittedName>
</protein>